<organism evidence="2 3">
    <name type="scientific">Chitinophaga defluvii</name>
    <dbReference type="NCBI Taxonomy" id="3163343"/>
    <lineage>
        <taxon>Bacteria</taxon>
        <taxon>Pseudomonadati</taxon>
        <taxon>Bacteroidota</taxon>
        <taxon>Chitinophagia</taxon>
        <taxon>Chitinophagales</taxon>
        <taxon>Chitinophagaceae</taxon>
        <taxon>Chitinophaga</taxon>
    </lineage>
</organism>
<keyword evidence="2" id="KW-0449">Lipoprotein</keyword>
<evidence type="ECO:0000313" key="2">
    <source>
        <dbReference type="EMBL" id="MET6999624.1"/>
    </source>
</evidence>
<protein>
    <submittedName>
        <fullName evidence="2">SusD/RagB family nutrient-binding outer membrane lipoprotein</fullName>
    </submittedName>
</protein>
<dbReference type="InterPro" id="IPR011990">
    <property type="entry name" value="TPR-like_helical_dom_sf"/>
</dbReference>
<reference evidence="2 3" key="1">
    <citation type="submission" date="2024-06" db="EMBL/GenBank/DDBJ databases">
        <title>Chitinophaga defluvii sp. nov., isolated from municipal sewage.</title>
        <authorList>
            <person name="Zhang L."/>
        </authorList>
    </citation>
    <scope>NUCLEOTIDE SEQUENCE [LARGE SCALE GENOMIC DNA]</scope>
    <source>
        <strain evidence="2 3">H8</strain>
    </source>
</reference>
<dbReference type="Gene3D" id="1.25.40.390">
    <property type="match status" value="1"/>
</dbReference>
<gene>
    <name evidence="2" type="ORF">ABR189_19705</name>
</gene>
<dbReference type="RefSeq" id="WP_354662188.1">
    <property type="nucleotide sequence ID" value="NZ_JBEXAC010000002.1"/>
</dbReference>
<accession>A0ABV2T9A1</accession>
<keyword evidence="3" id="KW-1185">Reference proteome</keyword>
<sequence>MKRIINSFLVSLVVLTGCTKNFLDVNKDPNNPAVTSLNRLLPAAEQGMVYALGFTNDNRGARGLTEVLSVYMHQVTVREAQDQYGADGNEFNINGAWKGMYSSSPAQVGSDVLGCLQNIETIINQGTQEDNKIYTGIAKILKAYAISQFVDVFGDVPFSEANKLISDGIRYPKYDKDSEIYPKLLALLDEGIADLKADAENPAKPGADDLIYGGKPELWERAANTIKLKLYNQLRLVQNVSAQVTALVGSDMLIESTEGSFMLKYGKSTTPDDRNPGFNDYYAGQKTHYQSPWFWAIMKGYNPAILTSNPDPRIPYYFYRQLKNDEPSQSPSEYRDGGYLSIAFGSIGPNRDFSQDQSMTVFGIYPVGGRYDDGGAEKVDASSSTGAAPFKMLTNADRMYIEAELMSAGVLAGDAKATLSAAMDESMKMVDYVVTLVGNTQVIPKLVGSAAVTTYKTKALAEYDAGSAAKKMEIILTQKWIGSYGSSVDQYTDYRRTGYPVLFNPNNPAQAPGGKLQPPISGDPSNPVQPAIQVQLTRAYPLSLPWSNDDLSVNVNAPPQKQPASARVFWDKD</sequence>
<feature type="region of interest" description="Disordered" evidence="1">
    <location>
        <begin position="553"/>
        <end position="573"/>
    </location>
</feature>
<name>A0ABV2T9A1_9BACT</name>
<dbReference type="InterPro" id="IPR041662">
    <property type="entry name" value="SusD-like_2"/>
</dbReference>
<evidence type="ECO:0000313" key="3">
    <source>
        <dbReference type="Proteomes" id="UP001549749"/>
    </source>
</evidence>
<dbReference type="Pfam" id="PF12771">
    <property type="entry name" value="SusD-like_2"/>
    <property type="match status" value="1"/>
</dbReference>
<comment type="caution">
    <text evidence="2">The sequence shown here is derived from an EMBL/GenBank/DDBJ whole genome shotgun (WGS) entry which is preliminary data.</text>
</comment>
<dbReference type="Proteomes" id="UP001549749">
    <property type="component" value="Unassembled WGS sequence"/>
</dbReference>
<dbReference type="SUPFAM" id="SSF48452">
    <property type="entry name" value="TPR-like"/>
    <property type="match status" value="1"/>
</dbReference>
<dbReference type="EMBL" id="JBEXAC010000002">
    <property type="protein sequence ID" value="MET6999624.1"/>
    <property type="molecule type" value="Genomic_DNA"/>
</dbReference>
<evidence type="ECO:0000256" key="1">
    <source>
        <dbReference type="SAM" id="MobiDB-lite"/>
    </source>
</evidence>
<proteinExistence type="predicted"/>
<feature type="compositionally biased region" description="Polar residues" evidence="1">
    <location>
        <begin position="553"/>
        <end position="563"/>
    </location>
</feature>
<dbReference type="PROSITE" id="PS51257">
    <property type="entry name" value="PROKAR_LIPOPROTEIN"/>
    <property type="match status" value="1"/>
</dbReference>